<dbReference type="Proteomes" id="UP000789570">
    <property type="component" value="Unassembled WGS sequence"/>
</dbReference>
<feature type="region of interest" description="Disordered" evidence="3">
    <location>
        <begin position="28"/>
        <end position="48"/>
    </location>
</feature>
<evidence type="ECO:0000259" key="4">
    <source>
        <dbReference type="SMART" id="SM00300"/>
    </source>
</evidence>
<comment type="subcellular location">
    <subcellularLocation>
        <location evidence="1">Nucleus</location>
    </subcellularLocation>
</comment>
<dbReference type="SMART" id="SM00300">
    <property type="entry name" value="ChSh"/>
    <property type="match status" value="1"/>
</dbReference>
<evidence type="ECO:0000256" key="1">
    <source>
        <dbReference type="ARBA" id="ARBA00004123"/>
    </source>
</evidence>
<feature type="compositionally biased region" description="Polar residues" evidence="3">
    <location>
        <begin position="31"/>
        <end position="43"/>
    </location>
</feature>
<evidence type="ECO:0000313" key="6">
    <source>
        <dbReference type="Proteomes" id="UP000789570"/>
    </source>
</evidence>
<gene>
    <name evidence="5" type="ORF">FCALED_LOCUS2146</name>
</gene>
<evidence type="ECO:0000256" key="2">
    <source>
        <dbReference type="ARBA" id="ARBA00023242"/>
    </source>
</evidence>
<feature type="domain" description="Chromo shadow" evidence="4">
    <location>
        <begin position="256"/>
        <end position="324"/>
    </location>
</feature>
<dbReference type="Gene3D" id="2.40.50.40">
    <property type="match status" value="1"/>
</dbReference>
<dbReference type="EMBL" id="CAJVPQ010000311">
    <property type="protein sequence ID" value="CAG8469398.1"/>
    <property type="molecule type" value="Genomic_DNA"/>
</dbReference>
<proteinExistence type="predicted"/>
<dbReference type="GO" id="GO:0005634">
    <property type="term" value="C:nucleus"/>
    <property type="evidence" value="ECO:0007669"/>
    <property type="project" value="UniProtKB-SubCell"/>
</dbReference>
<sequence>MSNQKNQIPYVLVPNLTEKQKKQYKYVPSDILSSPKNQESFGDTNYDDNSPIHIKDVNVLHGCDSDATDIKTKDAETRTTGYNKESTIYKATNVEDMREFFENKVKDNSMSQGAKLQEQEYLTDGEIEEIVLLSSGEIQFVTKDAYNIPNVDEKKSMVVNGKDIKDENNDKVNTNTGKEIVNHVSQEHIVFRNESTSKHAADNTLTTISKGKAAAVQYLVKYKSLREPKWIIANKIDPMVNKELLEKKDKKQKESKDRKRKRQYENENNDIDWENEVVEVRGMIKNSNNQVDGRLTKHYNAVVNTKCPQKVIEYYEKHLVFSPKKSKK</sequence>
<dbReference type="SUPFAM" id="SSF54160">
    <property type="entry name" value="Chromo domain-like"/>
    <property type="match status" value="1"/>
</dbReference>
<evidence type="ECO:0000313" key="5">
    <source>
        <dbReference type="EMBL" id="CAG8469398.1"/>
    </source>
</evidence>
<keyword evidence="2" id="KW-0539">Nucleus</keyword>
<protein>
    <submittedName>
        <fullName evidence="5">5661_t:CDS:1</fullName>
    </submittedName>
</protein>
<dbReference type="InterPro" id="IPR008251">
    <property type="entry name" value="Chromo_shadow_dom"/>
</dbReference>
<dbReference type="AlphaFoldDB" id="A0A9N8W092"/>
<dbReference type="Pfam" id="PF01393">
    <property type="entry name" value="Chromo_shadow"/>
    <property type="match status" value="1"/>
</dbReference>
<keyword evidence="6" id="KW-1185">Reference proteome</keyword>
<reference evidence="5" key="1">
    <citation type="submission" date="2021-06" db="EMBL/GenBank/DDBJ databases">
        <authorList>
            <person name="Kallberg Y."/>
            <person name="Tangrot J."/>
            <person name="Rosling A."/>
        </authorList>
    </citation>
    <scope>NUCLEOTIDE SEQUENCE</scope>
    <source>
        <strain evidence="5">UK204</strain>
    </source>
</reference>
<dbReference type="OrthoDB" id="433924at2759"/>
<evidence type="ECO:0000256" key="3">
    <source>
        <dbReference type="SAM" id="MobiDB-lite"/>
    </source>
</evidence>
<accession>A0A9N8W092</accession>
<dbReference type="InterPro" id="IPR016197">
    <property type="entry name" value="Chromo-like_dom_sf"/>
</dbReference>
<name>A0A9N8W092_9GLOM</name>
<organism evidence="5 6">
    <name type="scientific">Funneliformis caledonium</name>
    <dbReference type="NCBI Taxonomy" id="1117310"/>
    <lineage>
        <taxon>Eukaryota</taxon>
        <taxon>Fungi</taxon>
        <taxon>Fungi incertae sedis</taxon>
        <taxon>Mucoromycota</taxon>
        <taxon>Glomeromycotina</taxon>
        <taxon>Glomeromycetes</taxon>
        <taxon>Glomerales</taxon>
        <taxon>Glomeraceae</taxon>
        <taxon>Funneliformis</taxon>
    </lineage>
</organism>
<comment type="caution">
    <text evidence="5">The sequence shown here is derived from an EMBL/GenBank/DDBJ whole genome shotgun (WGS) entry which is preliminary data.</text>
</comment>